<keyword evidence="2" id="KW-1185">Reference proteome</keyword>
<protein>
    <submittedName>
        <fullName evidence="1">Uncharacterized protein</fullName>
    </submittedName>
</protein>
<organism evidence="1 2">
    <name type="scientific">Solanum tuberosum</name>
    <name type="common">Potato</name>
    <dbReference type="NCBI Taxonomy" id="4113"/>
    <lineage>
        <taxon>Eukaryota</taxon>
        <taxon>Viridiplantae</taxon>
        <taxon>Streptophyta</taxon>
        <taxon>Embryophyta</taxon>
        <taxon>Tracheophyta</taxon>
        <taxon>Spermatophyta</taxon>
        <taxon>Magnoliopsida</taxon>
        <taxon>eudicotyledons</taxon>
        <taxon>Gunneridae</taxon>
        <taxon>Pentapetalae</taxon>
        <taxon>asterids</taxon>
        <taxon>lamiids</taxon>
        <taxon>Solanales</taxon>
        <taxon>Solanaceae</taxon>
        <taxon>Solanoideae</taxon>
        <taxon>Solaneae</taxon>
        <taxon>Solanum</taxon>
    </lineage>
</organism>
<dbReference type="Proteomes" id="UP000826656">
    <property type="component" value="Unassembled WGS sequence"/>
</dbReference>
<evidence type="ECO:0000313" key="2">
    <source>
        <dbReference type="Proteomes" id="UP000826656"/>
    </source>
</evidence>
<gene>
    <name evidence="1" type="ORF">KY290_030719</name>
</gene>
<sequence length="91" mass="10107">MQYNTMKRIRKGWQEFQSPTQVIVGGNGRKKIRTWIDPWLDFIPLKQNAGKQKANITACSTTSSVAPSGSCPPGISIVHVLCSWYAILRSG</sequence>
<reference evidence="1 2" key="1">
    <citation type="journal article" date="2021" name="bioRxiv">
        <title>Chromosome-scale and haplotype-resolved genome assembly of a tetraploid potato cultivar.</title>
        <authorList>
            <person name="Sun H."/>
            <person name="Jiao W.-B."/>
            <person name="Krause K."/>
            <person name="Campoy J.A."/>
            <person name="Goel M."/>
            <person name="Folz-Donahue K."/>
            <person name="Kukat C."/>
            <person name="Huettel B."/>
            <person name="Schneeberger K."/>
        </authorList>
    </citation>
    <scope>NUCLEOTIDE SEQUENCE [LARGE SCALE GENOMIC DNA]</scope>
    <source>
        <strain evidence="1">SolTubOtavaFocal</strain>
        <tissue evidence="1">Leaves</tissue>
    </source>
</reference>
<accession>A0ABQ7U8R0</accession>
<dbReference type="EMBL" id="JAIVGD010000023">
    <property type="protein sequence ID" value="KAH0742726.1"/>
    <property type="molecule type" value="Genomic_DNA"/>
</dbReference>
<proteinExistence type="predicted"/>
<name>A0ABQ7U8R0_SOLTU</name>
<evidence type="ECO:0000313" key="1">
    <source>
        <dbReference type="EMBL" id="KAH0742726.1"/>
    </source>
</evidence>
<comment type="caution">
    <text evidence="1">The sequence shown here is derived from an EMBL/GenBank/DDBJ whole genome shotgun (WGS) entry which is preliminary data.</text>
</comment>